<dbReference type="SUPFAM" id="SSF51246">
    <property type="entry name" value="Rudiment single hybrid motif"/>
    <property type="match status" value="1"/>
</dbReference>
<keyword evidence="8" id="KW-0443">Lipid metabolism</keyword>
<dbReference type="GO" id="GO:2001295">
    <property type="term" value="P:malonyl-CoA biosynthetic process"/>
    <property type="evidence" value="ECO:0007669"/>
    <property type="project" value="UniProtKB-UniPathway"/>
</dbReference>
<dbReference type="InterPro" id="IPR011761">
    <property type="entry name" value="ATP-grasp"/>
</dbReference>
<dbReference type="PROSITE" id="PS50979">
    <property type="entry name" value="BC"/>
    <property type="match status" value="1"/>
</dbReference>
<evidence type="ECO:0000256" key="3">
    <source>
        <dbReference type="ARBA" id="ARBA00022516"/>
    </source>
</evidence>
<dbReference type="PROSITE" id="PS50980">
    <property type="entry name" value="COA_CT_NTER"/>
    <property type="match status" value="1"/>
</dbReference>
<dbReference type="Gene3D" id="3.30.1490.20">
    <property type="entry name" value="ATP-grasp fold, A domain"/>
    <property type="match status" value="1"/>
</dbReference>
<dbReference type="FunFam" id="2.40.460.10:FF:000001">
    <property type="entry name" value="Acetyl-CoA carboxylase 1"/>
    <property type="match status" value="1"/>
</dbReference>
<evidence type="ECO:0000256" key="9">
    <source>
        <dbReference type="ARBA" id="ARBA00023160"/>
    </source>
</evidence>
<dbReference type="PANTHER" id="PTHR45728">
    <property type="entry name" value="ACETYL-COA CARBOXYLASE, ISOFORM A"/>
    <property type="match status" value="1"/>
</dbReference>
<dbReference type="Gene3D" id="3.90.226.10">
    <property type="entry name" value="2-enoyl-CoA Hydratase, Chain A, domain 1"/>
    <property type="match status" value="2"/>
</dbReference>
<evidence type="ECO:0000256" key="14">
    <source>
        <dbReference type="PROSITE-ProRule" id="PRU00409"/>
    </source>
</evidence>
<dbReference type="PROSITE" id="PS50989">
    <property type="entry name" value="COA_CT_CTER"/>
    <property type="match status" value="1"/>
</dbReference>
<evidence type="ECO:0000256" key="10">
    <source>
        <dbReference type="ARBA" id="ARBA00023267"/>
    </source>
</evidence>
<evidence type="ECO:0000256" key="7">
    <source>
        <dbReference type="ARBA" id="ARBA00022840"/>
    </source>
</evidence>
<evidence type="ECO:0000259" key="20">
    <source>
        <dbReference type="PROSITE" id="PS50989"/>
    </source>
</evidence>
<dbReference type="InterPro" id="IPR011053">
    <property type="entry name" value="Single_hybrid_motif"/>
</dbReference>
<evidence type="ECO:0000313" key="22">
    <source>
        <dbReference type="Proteomes" id="UP000812966"/>
    </source>
</evidence>
<reference evidence="21" key="1">
    <citation type="submission" date="2020-04" db="EMBL/GenBank/DDBJ databases">
        <title>Analysis of mating type loci in Filobasidium floriforme.</title>
        <authorList>
            <person name="Nowrousian M."/>
        </authorList>
    </citation>
    <scope>NUCLEOTIDE SEQUENCE</scope>
    <source>
        <strain evidence="21">CBS 6242</strain>
    </source>
</reference>
<comment type="catalytic activity">
    <reaction evidence="12">
        <text>hydrogencarbonate + acetyl-CoA + ATP = malonyl-CoA + ADP + phosphate + H(+)</text>
        <dbReference type="Rhea" id="RHEA:11308"/>
        <dbReference type="ChEBI" id="CHEBI:15378"/>
        <dbReference type="ChEBI" id="CHEBI:17544"/>
        <dbReference type="ChEBI" id="CHEBI:30616"/>
        <dbReference type="ChEBI" id="CHEBI:43474"/>
        <dbReference type="ChEBI" id="CHEBI:57288"/>
        <dbReference type="ChEBI" id="CHEBI:57384"/>
        <dbReference type="ChEBI" id="CHEBI:456216"/>
        <dbReference type="EC" id="6.4.1.2"/>
    </reaction>
</comment>
<dbReference type="GO" id="GO:0005524">
    <property type="term" value="F:ATP binding"/>
    <property type="evidence" value="ECO:0007669"/>
    <property type="project" value="UniProtKB-UniRule"/>
</dbReference>
<evidence type="ECO:0000256" key="11">
    <source>
        <dbReference type="ARBA" id="ARBA00023268"/>
    </source>
</evidence>
<evidence type="ECO:0000256" key="5">
    <source>
        <dbReference type="ARBA" id="ARBA00022741"/>
    </source>
</evidence>
<evidence type="ECO:0000313" key="21">
    <source>
        <dbReference type="EMBL" id="KAG7530762.1"/>
    </source>
</evidence>
<dbReference type="FunFam" id="3.30.470.20:FF:000005">
    <property type="entry name" value="Acetyl-CoA carboxylase 1"/>
    <property type="match status" value="1"/>
</dbReference>
<dbReference type="FunFam" id="3.40.50.20:FF:000005">
    <property type="entry name" value="acetyl-CoA carboxylase isoform X2"/>
    <property type="match status" value="1"/>
</dbReference>
<dbReference type="InterPro" id="IPR011764">
    <property type="entry name" value="Biotin_carboxylation_dom"/>
</dbReference>
<dbReference type="SUPFAM" id="SSF51230">
    <property type="entry name" value="Single hybrid motif"/>
    <property type="match status" value="1"/>
</dbReference>
<dbReference type="InterPro" id="IPR001882">
    <property type="entry name" value="Biotin_BS"/>
</dbReference>
<evidence type="ECO:0000256" key="15">
    <source>
        <dbReference type="SAM" id="MobiDB-lite"/>
    </source>
</evidence>
<evidence type="ECO:0000256" key="13">
    <source>
        <dbReference type="ARBA" id="ARBA00048600"/>
    </source>
</evidence>
<dbReference type="GO" id="GO:0046872">
    <property type="term" value="F:metal ion binding"/>
    <property type="evidence" value="ECO:0007669"/>
    <property type="project" value="InterPro"/>
</dbReference>
<dbReference type="FunFam" id="3.30.1490.20:FF:000003">
    <property type="entry name" value="acetyl-CoA carboxylase isoform X1"/>
    <property type="match status" value="1"/>
</dbReference>
<accession>A0A8K0NM05</accession>
<dbReference type="GO" id="GO:0004075">
    <property type="term" value="F:biotin carboxylase activity"/>
    <property type="evidence" value="ECO:0007669"/>
    <property type="project" value="UniProtKB-EC"/>
</dbReference>
<dbReference type="InterPro" id="IPR005481">
    <property type="entry name" value="BC-like_N"/>
</dbReference>
<dbReference type="FunFam" id="2.40.50.100:FF:000005">
    <property type="entry name" value="Acetyl-CoA carboxylase 1"/>
    <property type="match status" value="1"/>
</dbReference>
<keyword evidence="22" id="KW-1185">Reference proteome</keyword>
<keyword evidence="7 14" id="KW-0067">ATP-binding</keyword>
<keyword evidence="5 14" id="KW-0547">Nucleotide-binding</keyword>
<evidence type="ECO:0000256" key="1">
    <source>
        <dbReference type="ARBA" id="ARBA00001953"/>
    </source>
</evidence>
<keyword evidence="11" id="KW-0511">Multifunctional enzyme</keyword>
<feature type="domain" description="Lipoyl-binding" evidence="16">
    <location>
        <begin position="678"/>
        <end position="752"/>
    </location>
</feature>
<dbReference type="InterPro" id="IPR005479">
    <property type="entry name" value="CPAse_ATP-bd"/>
</dbReference>
<evidence type="ECO:0000256" key="2">
    <source>
        <dbReference type="ARBA" id="ARBA00004956"/>
    </source>
</evidence>
<dbReference type="Gene3D" id="3.90.1770.10">
    <property type="entry name" value="PreATP-grasp domain"/>
    <property type="match status" value="1"/>
</dbReference>
<dbReference type="FunFam" id="3.90.226.10:FF:000010">
    <property type="entry name" value="acetyl-CoA carboxylase isoform X2"/>
    <property type="match status" value="1"/>
</dbReference>
<dbReference type="GO" id="GO:0005739">
    <property type="term" value="C:mitochondrion"/>
    <property type="evidence" value="ECO:0007669"/>
    <property type="project" value="TreeGrafter"/>
</dbReference>
<dbReference type="Gene3D" id="3.30.470.20">
    <property type="entry name" value="ATP-grasp fold, B domain"/>
    <property type="match status" value="1"/>
</dbReference>
<dbReference type="InterPro" id="IPR011763">
    <property type="entry name" value="COA_CT_C"/>
</dbReference>
<protein>
    <recommendedName>
        <fullName evidence="23">Biotin carboxylase</fullName>
    </recommendedName>
</protein>
<dbReference type="InterPro" id="IPR000089">
    <property type="entry name" value="Biotin_lipoyl"/>
</dbReference>
<dbReference type="Pfam" id="PF01039">
    <property type="entry name" value="Carboxyl_trans"/>
    <property type="match status" value="1"/>
</dbReference>
<dbReference type="SUPFAM" id="SSF56059">
    <property type="entry name" value="Glutathione synthetase ATP-binding domain-like"/>
    <property type="match status" value="1"/>
</dbReference>
<dbReference type="InterPro" id="IPR005482">
    <property type="entry name" value="Biotin_COase_C"/>
</dbReference>
<evidence type="ECO:0000256" key="12">
    <source>
        <dbReference type="ARBA" id="ARBA00048065"/>
    </source>
</evidence>
<dbReference type="InterPro" id="IPR034733">
    <property type="entry name" value="AcCoA_carboxyl_beta"/>
</dbReference>
<dbReference type="Pfam" id="PF00289">
    <property type="entry name" value="Biotin_carb_N"/>
    <property type="match status" value="1"/>
</dbReference>
<keyword evidence="3" id="KW-0444">Lipid biosynthesis</keyword>
<keyword evidence="6" id="KW-0276">Fatty acid metabolism</keyword>
<dbReference type="InterPro" id="IPR011762">
    <property type="entry name" value="COA_CT_N"/>
</dbReference>
<evidence type="ECO:0000256" key="6">
    <source>
        <dbReference type="ARBA" id="ARBA00022832"/>
    </source>
</evidence>
<dbReference type="GO" id="GO:0006633">
    <property type="term" value="P:fatty acid biosynthetic process"/>
    <property type="evidence" value="ECO:0007669"/>
    <property type="project" value="UniProtKB-KW"/>
</dbReference>
<keyword evidence="4" id="KW-0436">Ligase</keyword>
<dbReference type="SUPFAM" id="SSF52096">
    <property type="entry name" value="ClpP/crotonase"/>
    <property type="match status" value="2"/>
</dbReference>
<dbReference type="Gene3D" id="2.40.50.100">
    <property type="match status" value="1"/>
</dbReference>
<dbReference type="InterPro" id="IPR011054">
    <property type="entry name" value="Rudment_hybrid_motif"/>
</dbReference>
<feature type="domain" description="CoA carboxyltransferase C-terminal" evidence="20">
    <location>
        <begin position="1823"/>
        <end position="2139"/>
    </location>
</feature>
<dbReference type="InterPro" id="IPR049074">
    <property type="entry name" value="ACCA_BT"/>
</dbReference>
<dbReference type="GO" id="GO:0003989">
    <property type="term" value="F:acetyl-CoA carboxylase activity"/>
    <property type="evidence" value="ECO:0007669"/>
    <property type="project" value="UniProtKB-EC"/>
</dbReference>
<feature type="domain" description="Biotin carboxylation" evidence="18">
    <location>
        <begin position="45"/>
        <end position="551"/>
    </location>
</feature>
<comment type="cofactor">
    <cofactor evidence="1">
        <name>biotin</name>
        <dbReference type="ChEBI" id="CHEBI:57586"/>
    </cofactor>
</comment>
<dbReference type="UniPathway" id="UPA00655">
    <property type="reaction ID" value="UER00711"/>
</dbReference>
<dbReference type="InterPro" id="IPR049076">
    <property type="entry name" value="ACCA"/>
</dbReference>
<dbReference type="Pfam" id="PF00364">
    <property type="entry name" value="Biotin_lipoyl"/>
    <property type="match status" value="1"/>
</dbReference>
<sequence length="2230" mass="248031">MAAVNGSADRYDHGRVAHFIGGNALENAPAGKVPDWVKAHNGHTVITKVLIANNGIAAVKEIRSIRKWSYETFGDERAVEFTVMATPEDLRINAEYIRMADRYVEVPGGSNNNNYANVDFIVDVAERAGVHAVWAGWGHASENPRLPETLAKSKIIFIGPPGSAMRSLGDKISSTIVAQHAQVPCMPWSGTGISDTVMSDQGYVTVPDEAYANACVTSWEQGLQKAEEIGWPVMIKASEGGGGKGIRMVDSAEKFKVAFQAVFSEVPGSPIFIMKLAGSARHLEVQLIADQYGNAISLFGRDCSVQRRHQKIIEEAPVTIARPEKFEEMEKAAVRLAKLVGYVSAGTVEYLYSHSDDSFYFLELNPRLQVEHPTTEMVSGCNIPSIQLQIAMGIPLHRIRDIRTLYGLDPHGVSEIDFDGENPDSANTQRKPKPKGHVVACRITGENPDAGFKPSSGNLTELNFRSNSNVWGYFSVSSAGGLHEYADSQFGHIFAYGQERSEARKSMVVALKELSIRGEFRTTVEYLIKLLEKPEFENNTLTTQWLDGLIAEGMTSERPDTTLAVIAGAVVKAHVAYEASMANYKAILEKGQVPSKDTLQTFFKTEFIYDNTRYSFAMAKASPNSFTLYLNGGRIFVGSRSLSDGGLLITLAGASHTVYFREEVGAFVVSVDSKTCMIEDEQDPTQLRSPSPGKLVRYMIESGDHVDAGEAYAEIEVMKMILPVTASESGIAQFMKQPGGTISSGELLGILTLDDPTKVKFAKPFEGLLPTFELQHGRYGSKPHQRLREQLEILYDNLAGYDNSAQVQSALRIVETTLQDPTLPYSNVSDVLSTLSGRMPAKLEEEVREIIKSAKELQQEFPTKKLRKAIELFMEDSVAPKDRTAARASVYPLQAIVNAFEGGLKSHEWQIWAELLNAYAAIEEPFSQGKTEEQAVLKLREDNKDVDAVAKLILSHSKVALKNKLVFAILDVIKANMNKGLAALNDKRINPALRRLAALESRPTTKVALAAREVLVLASLPTFEERSVQMLQILKSSITTHQYGESGLAQRLPSTDVLQELTDSRFTVYDVLHNFFDHEDAWVALAALEVYVRRAYRVYNVMHLDYEAGDSVSGGDPHVVTWRFKLGHTPSGEPMTPRVDSSRDVSRIGSMSDLSYTINRNQIEPTRFGLMTSYNDFSGIEKGLSKLLALYPAFNYAEFTDKHGKDAKVPHVLNIALRAYGDAVNDQEVSERFAKLVNENDSKITAKGIRRITLLICRQNQYPWYYTLRPSDSDHVWREEQAIRNIEPALAYQLELGRLSNFTITPQDSSNRQIHVYQAVGRENTSDIRFFVRALLRPGRLRGGMKVQEYLISETDRLVNSVLDTLEIHSSQHRQADCNHIMVNCVHTLPVSFDDVQEALAGFIERHGKRLWRLRVTQAEIRIVIEDEDGIQTPIRSFIENVSGFVVKYEAYQEVATDKGPAMLKSIGPQGQFHLQRVNFPYTTKNSLQPKRYQAHVVGTTYVYDFPDLFRQAIRRVWEKAAEFYPGLKEPSELLVAHELVLDENQELQEVPRPPGMNSCGMVGWVFTVKTPEYPKGRRVVVVANDITFQIGSFGPSEDDFFYKVTEFAQSLGLPRIYLSANSGARIGLAEEIISLFSCAFNDASRPEKGIKYLYLTSENMAKLKDNGAGSVVTNEIEVDGERRHQITAIIGLKNGLGVECLKGSGLIAGATSRAYDDIFTISLVSARSVGIGAYLLRLGHRTVQVEGQPIILTGAPALNKVLGREVYTSNLQLGGTQIMYKNGVSHLTADSDLDGALQIMQWLSYVPDRKGKAIPIFPSDDTWDRPITYCPPKGPYDPRWFIEGKMEETDAGEQWLSGFFDKGSFQETLGGWAQTVVVGRARLGGIPMGCIAVETRTIERIVPADPANPASVEQRLMEAGQVWYPNSAYKTAQAIFDMNREGLPLMIFANWRGFSGGQQDMYDEILKQGSKIVDGLSAYKQPVFVYIVPNGELRGGAWVVLDPSINPDHMEMYADKDARGGVLEPEGIVEIKYRKDKVLATMARLDEEYASLKAASEDKTKSAEEQSAAKESLLAREQHLWPTYQQIALLYSDLHDRAGRMEAKGCATTADWPEARRHFYWRLRRRLNESHMINKLGVAHPNMSYPERVNVLASLVDADAKSDKGVAQWIESHTDIVSQYAADLKSQYISDKIVEFADSDRDGTLAGFARIMESLSSEERAALVQRFSS</sequence>
<keyword evidence="9" id="KW-0275">Fatty acid biosynthesis</keyword>
<evidence type="ECO:0000256" key="4">
    <source>
        <dbReference type="ARBA" id="ARBA00022598"/>
    </source>
</evidence>
<dbReference type="PROSITE" id="PS50975">
    <property type="entry name" value="ATP_GRASP"/>
    <property type="match status" value="1"/>
</dbReference>
<dbReference type="InterPro" id="IPR013537">
    <property type="entry name" value="AcCoA_COase_cen"/>
</dbReference>
<comment type="catalytic activity">
    <reaction evidence="13">
        <text>N(6)-biotinyl-L-lysyl-[protein] + hydrogencarbonate + ATP = N(6)-carboxybiotinyl-L-lysyl-[protein] + ADP + phosphate + H(+)</text>
        <dbReference type="Rhea" id="RHEA:13501"/>
        <dbReference type="Rhea" id="RHEA-COMP:10505"/>
        <dbReference type="Rhea" id="RHEA-COMP:10506"/>
        <dbReference type="ChEBI" id="CHEBI:15378"/>
        <dbReference type="ChEBI" id="CHEBI:17544"/>
        <dbReference type="ChEBI" id="CHEBI:30616"/>
        <dbReference type="ChEBI" id="CHEBI:43474"/>
        <dbReference type="ChEBI" id="CHEBI:83144"/>
        <dbReference type="ChEBI" id="CHEBI:83145"/>
        <dbReference type="ChEBI" id="CHEBI:456216"/>
        <dbReference type="EC" id="6.3.4.14"/>
    </reaction>
</comment>
<dbReference type="PROSITE" id="PS00867">
    <property type="entry name" value="CPSASE_2"/>
    <property type="match status" value="1"/>
</dbReference>
<evidence type="ECO:0000259" key="18">
    <source>
        <dbReference type="PROSITE" id="PS50979"/>
    </source>
</evidence>
<dbReference type="InterPro" id="IPR016185">
    <property type="entry name" value="PreATP-grasp_dom_sf"/>
</dbReference>
<keyword evidence="10" id="KW-0092">Biotin</keyword>
<dbReference type="Pfam" id="PF02786">
    <property type="entry name" value="CPSase_L_D2"/>
    <property type="match status" value="1"/>
</dbReference>
<dbReference type="InterPro" id="IPR013815">
    <property type="entry name" value="ATP_grasp_subdomain_1"/>
</dbReference>
<dbReference type="SMART" id="SM00878">
    <property type="entry name" value="Biotin_carb_C"/>
    <property type="match status" value="1"/>
</dbReference>
<dbReference type="Pfam" id="PF08326">
    <property type="entry name" value="ACC_central"/>
    <property type="match status" value="1"/>
</dbReference>
<gene>
    <name evidence="21" type="ORF">FFLO_04804</name>
</gene>
<proteinExistence type="predicted"/>
<comment type="pathway">
    <text evidence="2">Lipid metabolism; malonyl-CoA biosynthesis; malonyl-CoA from acetyl-CoA: step 1/1.</text>
</comment>
<dbReference type="CDD" id="cd06850">
    <property type="entry name" value="biotinyl_domain"/>
    <property type="match status" value="1"/>
</dbReference>
<dbReference type="Pfam" id="PF21385">
    <property type="entry name" value="ACCA_BT"/>
    <property type="match status" value="1"/>
</dbReference>
<feature type="domain" description="CoA carboxyltransferase N-terminal" evidence="19">
    <location>
        <begin position="1481"/>
        <end position="1819"/>
    </location>
</feature>
<evidence type="ECO:0000259" key="17">
    <source>
        <dbReference type="PROSITE" id="PS50975"/>
    </source>
</evidence>
<evidence type="ECO:0000256" key="8">
    <source>
        <dbReference type="ARBA" id="ARBA00023098"/>
    </source>
</evidence>
<feature type="domain" description="ATP-grasp" evidence="17">
    <location>
        <begin position="195"/>
        <end position="392"/>
    </location>
</feature>
<comment type="caution">
    <text evidence="21">The sequence shown here is derived from an EMBL/GenBank/DDBJ whole genome shotgun (WGS) entry which is preliminary data.</text>
</comment>
<name>A0A8K0NM05_9TREE</name>
<dbReference type="PROSITE" id="PS50968">
    <property type="entry name" value="BIOTINYL_LIPOYL"/>
    <property type="match status" value="1"/>
</dbReference>
<dbReference type="PROSITE" id="PS00188">
    <property type="entry name" value="BIOTIN"/>
    <property type="match status" value="1"/>
</dbReference>
<evidence type="ECO:0000259" key="16">
    <source>
        <dbReference type="PROSITE" id="PS50968"/>
    </source>
</evidence>
<dbReference type="PANTHER" id="PTHR45728:SF3">
    <property type="entry name" value="ACETYL-COA CARBOXYLASE"/>
    <property type="match status" value="1"/>
</dbReference>
<dbReference type="SUPFAM" id="SSF52440">
    <property type="entry name" value="PreATP-grasp domain"/>
    <property type="match status" value="1"/>
</dbReference>
<evidence type="ECO:0000259" key="19">
    <source>
        <dbReference type="PROSITE" id="PS50980"/>
    </source>
</evidence>
<dbReference type="Gene3D" id="2.40.460.10">
    <property type="entry name" value="Biotin dependent carboxylase carboxyltransferase"/>
    <property type="match status" value="1"/>
</dbReference>
<dbReference type="EMBL" id="JABELV010000109">
    <property type="protein sequence ID" value="KAG7530762.1"/>
    <property type="molecule type" value="Genomic_DNA"/>
</dbReference>
<dbReference type="Gene3D" id="3.40.50.20">
    <property type="match status" value="1"/>
</dbReference>
<dbReference type="Proteomes" id="UP000812966">
    <property type="component" value="Unassembled WGS sequence"/>
</dbReference>
<evidence type="ECO:0008006" key="23">
    <source>
        <dbReference type="Google" id="ProtNLM"/>
    </source>
</evidence>
<dbReference type="InterPro" id="IPR029045">
    <property type="entry name" value="ClpP/crotonase-like_dom_sf"/>
</dbReference>
<feature type="region of interest" description="Disordered" evidence="15">
    <location>
        <begin position="416"/>
        <end position="435"/>
    </location>
</feature>
<dbReference type="Pfam" id="PF02785">
    <property type="entry name" value="Biotin_carb_C"/>
    <property type="match status" value="1"/>
</dbReference>
<organism evidence="21 22">
    <name type="scientific">Filobasidium floriforme</name>
    <dbReference type="NCBI Taxonomy" id="5210"/>
    <lineage>
        <taxon>Eukaryota</taxon>
        <taxon>Fungi</taxon>
        <taxon>Dikarya</taxon>
        <taxon>Basidiomycota</taxon>
        <taxon>Agaricomycotina</taxon>
        <taxon>Tremellomycetes</taxon>
        <taxon>Filobasidiales</taxon>
        <taxon>Filobasidiaceae</taxon>
        <taxon>Filobasidium</taxon>
    </lineage>
</organism>